<evidence type="ECO:0000313" key="2">
    <source>
        <dbReference type="EMBL" id="SAY38574.1"/>
    </source>
</evidence>
<protein>
    <recommendedName>
        <fullName evidence="4">Mobile element protein</fullName>
    </recommendedName>
</protein>
<keyword evidence="3" id="KW-1185">Reference proteome</keyword>
<evidence type="ECO:0008006" key="4">
    <source>
        <dbReference type="Google" id="ProtNLM"/>
    </source>
</evidence>
<proteinExistence type="predicted"/>
<gene>
    <name evidence="2" type="ORF">FLM9_470</name>
</gene>
<reference evidence="3" key="1">
    <citation type="submission" date="2016-02" db="EMBL/GenBank/DDBJ databases">
        <authorList>
            <person name="liu f."/>
        </authorList>
    </citation>
    <scope>NUCLEOTIDE SEQUENCE [LARGE SCALE GENOMIC DNA]</scope>
</reference>
<name>A0A164YW21_9SYNE</name>
<feature type="compositionally biased region" description="Polar residues" evidence="1">
    <location>
        <begin position="89"/>
        <end position="107"/>
    </location>
</feature>
<feature type="region of interest" description="Disordered" evidence="1">
    <location>
        <begin position="86"/>
        <end position="107"/>
    </location>
</feature>
<organism evidence="2 3">
    <name type="scientific">Candidatus Synechococcus spongiarum</name>
    <dbReference type="NCBI Taxonomy" id="431041"/>
    <lineage>
        <taxon>Bacteria</taxon>
        <taxon>Bacillati</taxon>
        <taxon>Cyanobacteriota</taxon>
        <taxon>Cyanophyceae</taxon>
        <taxon>Synechococcales</taxon>
        <taxon>Synechococcaceae</taxon>
        <taxon>Synechococcus</taxon>
    </lineage>
</organism>
<sequence length="175" mass="19318">MAKEFTALRNNGDLPWLHAYSFKTVRAALQSLSLAFQAFFSSKGHLRLKARGRDQPRFTIPDGVKIQGEHLRIPGLGLVRRQRHGGNPYPTQGMTRSAQGTVASPGRNVQQKAGLNRSVLSTGWSEMGEILGYKTRVVHVNPAYTSPEVLSLWTGGQGLKTEPVHFPLHKLRLPG</sequence>
<evidence type="ECO:0000313" key="3">
    <source>
        <dbReference type="Proteomes" id="UP000182631"/>
    </source>
</evidence>
<dbReference type="EMBL" id="FITM01000055">
    <property type="protein sequence ID" value="SAY38574.1"/>
    <property type="molecule type" value="Genomic_DNA"/>
</dbReference>
<evidence type="ECO:0000256" key="1">
    <source>
        <dbReference type="SAM" id="MobiDB-lite"/>
    </source>
</evidence>
<dbReference type="Proteomes" id="UP000182631">
    <property type="component" value="Unassembled WGS sequence"/>
</dbReference>
<accession>A0A164YW21</accession>
<dbReference type="AlphaFoldDB" id="A0A164YW21"/>